<dbReference type="Proteomes" id="UP000694381">
    <property type="component" value="Unassembled WGS sequence"/>
</dbReference>
<dbReference type="InterPro" id="IPR013877">
    <property type="entry name" value="YAP-bd/ALF4/Glomulin"/>
</dbReference>
<evidence type="ECO:0000313" key="1">
    <source>
        <dbReference type="Ensembl" id="ENSNGAP00000021744.1"/>
    </source>
</evidence>
<organism evidence="1 2">
    <name type="scientific">Nannospalax galili</name>
    <name type="common">Northern Israeli blind subterranean mole rat</name>
    <name type="synonym">Spalax galili</name>
    <dbReference type="NCBI Taxonomy" id="1026970"/>
    <lineage>
        <taxon>Eukaryota</taxon>
        <taxon>Metazoa</taxon>
        <taxon>Chordata</taxon>
        <taxon>Craniata</taxon>
        <taxon>Vertebrata</taxon>
        <taxon>Euteleostomi</taxon>
        <taxon>Mammalia</taxon>
        <taxon>Eutheria</taxon>
        <taxon>Euarchontoglires</taxon>
        <taxon>Glires</taxon>
        <taxon>Rodentia</taxon>
        <taxon>Myomorpha</taxon>
        <taxon>Muroidea</taxon>
        <taxon>Spalacidae</taxon>
        <taxon>Spalacinae</taxon>
        <taxon>Nannospalax</taxon>
    </lineage>
</organism>
<dbReference type="PANTHER" id="PTHR15430:SF1">
    <property type="entry name" value="GLOMULIN"/>
    <property type="match status" value="1"/>
</dbReference>
<keyword evidence="2" id="KW-1185">Reference proteome</keyword>
<reference evidence="1" key="2">
    <citation type="submission" date="2025-09" db="UniProtKB">
        <authorList>
            <consortium name="Ensembl"/>
        </authorList>
    </citation>
    <scope>IDENTIFICATION</scope>
</reference>
<dbReference type="GeneTree" id="ENSGT00390000018446"/>
<name>A0A8C6RQV2_NANGA</name>
<dbReference type="GO" id="GO:0055105">
    <property type="term" value="F:ubiquitin-protein transferase inhibitor activity"/>
    <property type="evidence" value="ECO:0007669"/>
    <property type="project" value="TreeGrafter"/>
</dbReference>
<proteinExistence type="predicted"/>
<protein>
    <recommendedName>
        <fullName evidence="3">Glomulin</fullName>
    </recommendedName>
</protein>
<evidence type="ECO:0008006" key="3">
    <source>
        <dbReference type="Google" id="ProtNLM"/>
    </source>
</evidence>
<evidence type="ECO:0000313" key="2">
    <source>
        <dbReference type="Proteomes" id="UP000694381"/>
    </source>
</evidence>
<dbReference type="Pfam" id="PF08568">
    <property type="entry name" value="Kinetochor_Ybp2"/>
    <property type="match status" value="2"/>
</dbReference>
<accession>A0A8C6RQV2</accession>
<dbReference type="Ensembl" id="ENSNGAT00000027425.1">
    <property type="protein sequence ID" value="ENSNGAP00000021744.1"/>
    <property type="gene ID" value="ENSNGAG00000020834.1"/>
</dbReference>
<dbReference type="GO" id="GO:0005737">
    <property type="term" value="C:cytoplasm"/>
    <property type="evidence" value="ECO:0007669"/>
    <property type="project" value="TreeGrafter"/>
</dbReference>
<dbReference type="OMA" id="GSEIICF"/>
<dbReference type="AlphaFoldDB" id="A0A8C6RQV2"/>
<dbReference type="PANTHER" id="PTHR15430">
    <property type="entry name" value="GLOMULIN"/>
    <property type="match status" value="1"/>
</dbReference>
<dbReference type="InterPro" id="IPR019516">
    <property type="entry name" value="Glomulin/ALF4"/>
</dbReference>
<sequence>AGKEEYQSMVQPQLQEEHNFKKEDFGLFQLAGQRCIEEGHINQLLEIFQEERNKIIIKSMVWNLVGPVVRCLLRNEEDKRRNYFLTIDVLVKLCNPKELLLGLLELIEEPSGKQISHIILLLLQPLQTVIQKLPNNKAYSVGLALSTLWSQLSHLPVPNSKEEIQADDYGLCQCCKALIEFMKPFVEEVTDDKENKENEKLKDELLKFCFKSLKCPLLTSEEVENDPLRCFASEITGFLSEEEDRQLADSMVSLAYLLFVQGISIDQLPMVLSPSYLLQTEEPAFSKGLELLENGLLRLEDNSLLYQYLEIKNFLTVPLELVKIMTLCPIETLWKKGLAMLQLYIDKLDSQGKYTLFRCLLNTSNHSDVEAFVTQNIKNQIDLSFKETYNKWFAGPQFVSLLDLILFLPEGAETDLLQNSDRIMASLNLLRYLIIKDNENDNQTGLWTELRKIENNFLKPLHIGLNKSKAHYEAEIKNSLGNSLVAPMCKDVCSLSITNMPPEMQLKVLNSALFIFSTSEENVR</sequence>
<reference evidence="1" key="1">
    <citation type="submission" date="2025-08" db="UniProtKB">
        <authorList>
            <consortium name="Ensembl"/>
        </authorList>
    </citation>
    <scope>IDENTIFICATION</scope>
</reference>